<dbReference type="AlphaFoldDB" id="A0A0G0N940"/>
<comment type="caution">
    <text evidence="2">The sequence shown here is derived from an EMBL/GenBank/DDBJ whole genome shotgun (WGS) entry which is preliminary data.</text>
</comment>
<sequence length="284" mass="31911">MVFLLSLTTLLIFFVKFIVLNEVFYVYSLQRNDTYKNLTKAVKEAARETLINQVNQSEDYSKLTVGERQQIDSQIENYTSFINEANVKNFLQQNIGSILSYLGSNKNELIFYLPIKDWGLSEQTLSQIPDYLKNGQVSAKDILKQRGSDTTQNLSVIQKLAKTHTYLTISLIASIVSQTLLIVIYVVLYKKGGRSQVLGKLLFFIGIGVLLIAWILFTANNVFTEGTAFIKTGWTEILAGTLVQLYATPLVYIFTVFGLISLTSGIVIFNKKTKSQLVTEAKLG</sequence>
<protein>
    <submittedName>
        <fullName evidence="2">Uncharacterized protein</fullName>
    </submittedName>
</protein>
<keyword evidence="1" id="KW-0472">Membrane</keyword>
<feature type="transmembrane region" description="Helical" evidence="1">
    <location>
        <begin position="243"/>
        <end position="269"/>
    </location>
</feature>
<gene>
    <name evidence="2" type="ORF">UT39_C0001G0038</name>
</gene>
<accession>A0A0G0N940</accession>
<evidence type="ECO:0000313" key="3">
    <source>
        <dbReference type="Proteomes" id="UP000034246"/>
    </source>
</evidence>
<organism evidence="2 3">
    <name type="scientific">Candidatus Woesebacteria bacterium GW2011_GWA1_39_21</name>
    <dbReference type="NCBI Taxonomy" id="1618550"/>
    <lineage>
        <taxon>Bacteria</taxon>
        <taxon>Candidatus Woeseibacteriota</taxon>
    </lineage>
</organism>
<feature type="transmembrane region" description="Helical" evidence="1">
    <location>
        <begin position="166"/>
        <end position="189"/>
    </location>
</feature>
<feature type="transmembrane region" description="Helical" evidence="1">
    <location>
        <begin position="201"/>
        <end position="223"/>
    </location>
</feature>
<evidence type="ECO:0000313" key="2">
    <source>
        <dbReference type="EMBL" id="KKR11983.1"/>
    </source>
</evidence>
<dbReference type="EMBL" id="LBWP01000001">
    <property type="protein sequence ID" value="KKR11983.1"/>
    <property type="molecule type" value="Genomic_DNA"/>
</dbReference>
<keyword evidence="1" id="KW-0812">Transmembrane</keyword>
<dbReference type="Proteomes" id="UP000034246">
    <property type="component" value="Unassembled WGS sequence"/>
</dbReference>
<proteinExistence type="predicted"/>
<reference evidence="2 3" key="1">
    <citation type="journal article" date="2015" name="Nature">
        <title>rRNA introns, odd ribosomes, and small enigmatic genomes across a large radiation of phyla.</title>
        <authorList>
            <person name="Brown C.T."/>
            <person name="Hug L.A."/>
            <person name="Thomas B.C."/>
            <person name="Sharon I."/>
            <person name="Castelle C.J."/>
            <person name="Singh A."/>
            <person name="Wilkins M.J."/>
            <person name="Williams K.H."/>
            <person name="Banfield J.F."/>
        </authorList>
    </citation>
    <scope>NUCLEOTIDE SEQUENCE [LARGE SCALE GENOMIC DNA]</scope>
</reference>
<keyword evidence="1" id="KW-1133">Transmembrane helix</keyword>
<name>A0A0G0N940_9BACT</name>
<dbReference type="STRING" id="1618550.UT39_C0001G0038"/>
<evidence type="ECO:0000256" key="1">
    <source>
        <dbReference type="SAM" id="Phobius"/>
    </source>
</evidence>